<dbReference type="GO" id="GO:0005886">
    <property type="term" value="C:plasma membrane"/>
    <property type="evidence" value="ECO:0007669"/>
    <property type="project" value="TreeGrafter"/>
</dbReference>
<feature type="transmembrane region" description="Helical" evidence="7">
    <location>
        <begin position="164"/>
        <end position="184"/>
    </location>
</feature>
<dbReference type="EMBL" id="JAGZMU010000008">
    <property type="protein sequence ID" value="MBS4894020.1"/>
    <property type="molecule type" value="Genomic_DNA"/>
</dbReference>
<keyword evidence="4 7" id="KW-0812">Transmembrane</keyword>
<accession>A0A942WXI5</accession>
<feature type="transmembrane region" description="Helical" evidence="7">
    <location>
        <begin position="84"/>
        <end position="104"/>
    </location>
</feature>
<evidence type="ECO:0000256" key="3">
    <source>
        <dbReference type="ARBA" id="ARBA00022448"/>
    </source>
</evidence>
<evidence type="ECO:0000256" key="5">
    <source>
        <dbReference type="ARBA" id="ARBA00022989"/>
    </source>
</evidence>
<evidence type="ECO:0008006" key="10">
    <source>
        <dbReference type="Google" id="ProtNLM"/>
    </source>
</evidence>
<dbReference type="PANTHER" id="PTHR42810">
    <property type="entry name" value="PURINE PERMEASE C1399.01C-RELATED"/>
    <property type="match status" value="1"/>
</dbReference>
<dbReference type="GO" id="GO:0042907">
    <property type="term" value="F:xanthine transmembrane transporter activity"/>
    <property type="evidence" value="ECO:0007669"/>
    <property type="project" value="TreeGrafter"/>
</dbReference>
<dbReference type="AlphaFoldDB" id="A0A942WXI5"/>
<feature type="transmembrane region" description="Helical" evidence="7">
    <location>
        <begin position="61"/>
        <end position="78"/>
    </location>
</feature>
<proteinExistence type="inferred from homology"/>
<feature type="transmembrane region" description="Helical" evidence="7">
    <location>
        <begin position="287"/>
        <end position="307"/>
    </location>
</feature>
<keyword evidence="3" id="KW-0813">Transport</keyword>
<dbReference type="PANTHER" id="PTHR42810:SF2">
    <property type="entry name" value="PURINE PERMEASE C1399.01C-RELATED"/>
    <property type="match status" value="1"/>
</dbReference>
<sequence>MKIKNNKIDIKKDIFYGLTHMLVAFTSIVVVASIIGLPLPNIFLFCGIGTLIFKFITKNKIPLVMGISGGYIASMLFVKETYGVEYMLGGVIVAGIIYLIFGLIMIKWQDKVFKYLPKYILNMAIILIGLSLLPIAKDMIGNNAVLALISIIVVLVCNRSKNQIIKMISIPLAIVISTIINLFFNGIDLSVSNQTQTLQFIMPKINLASIFTVGIVAIAILGELLGDVENTSNCIKKDLFKEVGIGRISMGNGISSIVSAFGGSAPATSYSENTGFLLMSGYHNPNAQIWTSLFYILLAFVTPLISLLQLIPQAAFGGVAIYLYSLITINALKELTKNIDLEKDTNKTTVVVIMLATFFMNIVIGNVTVSSIAVAMLFGIILNIIFNKINRKEII</sequence>
<feature type="transmembrane region" description="Helical" evidence="7">
    <location>
        <begin position="352"/>
        <end position="385"/>
    </location>
</feature>
<dbReference type="Proteomes" id="UP000778864">
    <property type="component" value="Unassembled WGS sequence"/>
</dbReference>
<feature type="transmembrane region" description="Helical" evidence="7">
    <location>
        <begin position="139"/>
        <end position="157"/>
    </location>
</feature>
<comment type="caution">
    <text evidence="8">The sequence shown here is derived from an EMBL/GenBank/DDBJ whole genome shotgun (WGS) entry which is preliminary data.</text>
</comment>
<feature type="transmembrane region" description="Helical" evidence="7">
    <location>
        <begin position="14"/>
        <end position="35"/>
    </location>
</feature>
<keyword evidence="6 7" id="KW-0472">Membrane</keyword>
<comment type="subcellular location">
    <subcellularLocation>
        <location evidence="1">Membrane</location>
        <topology evidence="1">Multi-pass membrane protein</topology>
    </subcellularLocation>
</comment>
<evidence type="ECO:0000256" key="1">
    <source>
        <dbReference type="ARBA" id="ARBA00004141"/>
    </source>
</evidence>
<evidence type="ECO:0000256" key="2">
    <source>
        <dbReference type="ARBA" id="ARBA00008821"/>
    </source>
</evidence>
<protein>
    <recommendedName>
        <fullName evidence="10">Uracil permease</fullName>
    </recommendedName>
</protein>
<evidence type="ECO:0000313" key="9">
    <source>
        <dbReference type="Proteomes" id="UP000778864"/>
    </source>
</evidence>
<feature type="transmembrane region" description="Helical" evidence="7">
    <location>
        <begin position="314"/>
        <end position="332"/>
    </location>
</feature>
<organism evidence="8 9">
    <name type="scientific">Veillonella parvula</name>
    <name type="common">Staphylococcus parvulus</name>
    <dbReference type="NCBI Taxonomy" id="29466"/>
    <lineage>
        <taxon>Bacteria</taxon>
        <taxon>Bacillati</taxon>
        <taxon>Bacillota</taxon>
        <taxon>Negativicutes</taxon>
        <taxon>Veillonellales</taxon>
        <taxon>Veillonellaceae</taxon>
        <taxon>Veillonella</taxon>
    </lineage>
</organism>
<evidence type="ECO:0000256" key="7">
    <source>
        <dbReference type="SAM" id="Phobius"/>
    </source>
</evidence>
<gene>
    <name evidence="8" type="ORF">KHZ90_09655</name>
</gene>
<name>A0A942WXI5_VEIPA</name>
<dbReference type="InterPro" id="IPR006043">
    <property type="entry name" value="NCS2"/>
</dbReference>
<feature type="transmembrane region" description="Helical" evidence="7">
    <location>
        <begin position="204"/>
        <end position="225"/>
    </location>
</feature>
<evidence type="ECO:0000313" key="8">
    <source>
        <dbReference type="EMBL" id="MBS4894020.1"/>
    </source>
</evidence>
<evidence type="ECO:0000256" key="4">
    <source>
        <dbReference type="ARBA" id="ARBA00022692"/>
    </source>
</evidence>
<feature type="transmembrane region" description="Helical" evidence="7">
    <location>
        <begin position="245"/>
        <end position="267"/>
    </location>
</feature>
<dbReference type="RefSeq" id="WP_278468459.1">
    <property type="nucleotide sequence ID" value="NZ_JAGZMU010000008.1"/>
</dbReference>
<feature type="transmembrane region" description="Helical" evidence="7">
    <location>
        <begin position="116"/>
        <end position="133"/>
    </location>
</feature>
<reference evidence="8" key="1">
    <citation type="submission" date="2021-02" db="EMBL/GenBank/DDBJ databases">
        <title>Infant gut strain persistence is associated with maternal origin, phylogeny, and functional potential including surface adhesion and iron acquisition.</title>
        <authorList>
            <person name="Lou Y.C."/>
        </authorList>
    </citation>
    <scope>NUCLEOTIDE SEQUENCE</scope>
    <source>
        <strain evidence="8">L3_108_031G1_dasL3_108_031G1_concoct_20</strain>
    </source>
</reference>
<feature type="transmembrane region" description="Helical" evidence="7">
    <location>
        <begin position="41"/>
        <end position="56"/>
    </location>
</feature>
<keyword evidence="5 7" id="KW-1133">Transmembrane helix</keyword>
<dbReference type="Pfam" id="PF00860">
    <property type="entry name" value="Xan_ur_permease"/>
    <property type="match status" value="1"/>
</dbReference>
<evidence type="ECO:0000256" key="6">
    <source>
        <dbReference type="ARBA" id="ARBA00023136"/>
    </source>
</evidence>
<comment type="similarity">
    <text evidence="2">Belongs to the nucleobase:cation symporter-2 (NCS2) (TC 2.A.40) family.</text>
</comment>